<name>A0ABS4SP64_9PROT</name>
<keyword evidence="2" id="KW-0813">Transport</keyword>
<reference evidence="8 9" key="1">
    <citation type="submission" date="2021-03" db="EMBL/GenBank/DDBJ databases">
        <title>Genomic Encyclopedia of Type Strains, Phase III (KMG-III): the genomes of soil and plant-associated and newly described type strains.</title>
        <authorList>
            <person name="Whitman W."/>
        </authorList>
    </citation>
    <scope>NUCLEOTIDE SEQUENCE [LARGE SCALE GENOMIC DNA]</scope>
    <source>
        <strain evidence="8 9">IMMIB AFH-6</strain>
    </source>
</reference>
<organism evidence="8 9">
    <name type="scientific">Azospirillum rugosum</name>
    <dbReference type="NCBI Taxonomy" id="416170"/>
    <lineage>
        <taxon>Bacteria</taxon>
        <taxon>Pseudomonadati</taxon>
        <taxon>Pseudomonadota</taxon>
        <taxon>Alphaproteobacteria</taxon>
        <taxon>Rhodospirillales</taxon>
        <taxon>Azospirillaceae</taxon>
        <taxon>Azospirillum</taxon>
    </lineage>
</organism>
<gene>
    <name evidence="8" type="ORF">J2851_004140</name>
</gene>
<feature type="region of interest" description="Disordered" evidence="7">
    <location>
        <begin position="241"/>
        <end position="266"/>
    </location>
</feature>
<feature type="region of interest" description="Disordered" evidence="7">
    <location>
        <begin position="31"/>
        <end position="54"/>
    </location>
</feature>
<evidence type="ECO:0000256" key="3">
    <source>
        <dbReference type="ARBA" id="ARBA00022660"/>
    </source>
</evidence>
<evidence type="ECO:0000313" key="8">
    <source>
        <dbReference type="EMBL" id="MBP2294351.1"/>
    </source>
</evidence>
<keyword evidence="9" id="KW-1185">Reference proteome</keyword>
<feature type="compositionally biased region" description="Low complexity" evidence="7">
    <location>
        <begin position="243"/>
        <end position="255"/>
    </location>
</feature>
<evidence type="ECO:0000256" key="2">
    <source>
        <dbReference type="ARBA" id="ARBA00022448"/>
    </source>
</evidence>
<comment type="caution">
    <text evidence="8">The sequence shown here is derived from an EMBL/GenBank/DDBJ whole genome shotgun (WGS) entry which is preliminary data.</text>
</comment>
<accession>A0ABS4SP64</accession>
<dbReference type="Pfam" id="PF04800">
    <property type="entry name" value="NDUS4"/>
    <property type="match status" value="1"/>
</dbReference>
<keyword evidence="5" id="KW-0249">Electron transport</keyword>
<protein>
    <recommendedName>
        <fullName evidence="10">ETC complex I subunit conserved region</fullName>
    </recommendedName>
</protein>
<evidence type="ECO:0000256" key="1">
    <source>
        <dbReference type="ARBA" id="ARBA00004370"/>
    </source>
</evidence>
<dbReference type="InterPro" id="IPR038532">
    <property type="entry name" value="NDUFS4-like_sf"/>
</dbReference>
<dbReference type="Gene3D" id="3.30.160.190">
    <property type="entry name" value="atu1810 like domain"/>
    <property type="match status" value="1"/>
</dbReference>
<keyword evidence="6" id="KW-0472">Membrane</keyword>
<sequence>MWLEKNQGESNLPSLNPLGWSVAPAPAMPWARPLTANDRAPASPSPPLPPDTTAIIRKPGRTVMTSGKARAHDWVLSFQPCSAQFIEPLMGWCGGGDPLRHVELRFPTREAAERFAVRHGIPYEVDHAPPDRRVGVEQVGPPTVLWSDWMLDCLDPVRGGGLRWTAAEVERAILDPSRVFHDPQDVVFHPALTRTEKRCILTSWEWDALRIEATRDESWLDGEPSRLEEVRAALRALDAGSMPPAAANTNVVPAPEESAPDGARVA</sequence>
<evidence type="ECO:0000256" key="6">
    <source>
        <dbReference type="ARBA" id="ARBA00023136"/>
    </source>
</evidence>
<dbReference type="Proteomes" id="UP000781958">
    <property type="component" value="Unassembled WGS sequence"/>
</dbReference>
<comment type="subcellular location">
    <subcellularLocation>
        <location evidence="1">Membrane</location>
    </subcellularLocation>
</comment>
<dbReference type="EMBL" id="JAGINP010000015">
    <property type="protein sequence ID" value="MBP2294351.1"/>
    <property type="molecule type" value="Genomic_DNA"/>
</dbReference>
<keyword evidence="3" id="KW-0679">Respiratory chain</keyword>
<evidence type="ECO:0000313" key="9">
    <source>
        <dbReference type="Proteomes" id="UP000781958"/>
    </source>
</evidence>
<keyword evidence="4" id="KW-0809">Transit peptide</keyword>
<evidence type="ECO:0000256" key="4">
    <source>
        <dbReference type="ARBA" id="ARBA00022946"/>
    </source>
</evidence>
<dbReference type="InterPro" id="IPR006885">
    <property type="entry name" value="NADH_UbQ_FeS_4_mit-like"/>
</dbReference>
<evidence type="ECO:0000256" key="7">
    <source>
        <dbReference type="SAM" id="MobiDB-lite"/>
    </source>
</evidence>
<proteinExistence type="predicted"/>
<dbReference type="RefSeq" id="WP_209768519.1">
    <property type="nucleotide sequence ID" value="NZ_JAGINP010000015.1"/>
</dbReference>
<evidence type="ECO:0000256" key="5">
    <source>
        <dbReference type="ARBA" id="ARBA00022982"/>
    </source>
</evidence>
<evidence type="ECO:0008006" key="10">
    <source>
        <dbReference type="Google" id="ProtNLM"/>
    </source>
</evidence>